<proteinExistence type="predicted"/>
<evidence type="ECO:0000313" key="2">
    <source>
        <dbReference type="Proteomes" id="UP000256304"/>
    </source>
</evidence>
<gene>
    <name evidence="1" type="ORF">A8990_101251</name>
</gene>
<organism evidence="1 2">
    <name type="scientific">Paenibacillus taihuensis</name>
    <dbReference type="NCBI Taxonomy" id="1156355"/>
    <lineage>
        <taxon>Bacteria</taxon>
        <taxon>Bacillati</taxon>
        <taxon>Bacillota</taxon>
        <taxon>Bacilli</taxon>
        <taxon>Bacillales</taxon>
        <taxon>Paenibacillaceae</taxon>
        <taxon>Paenibacillus</taxon>
    </lineage>
</organism>
<keyword evidence="2" id="KW-1185">Reference proteome</keyword>
<dbReference type="Proteomes" id="UP000256304">
    <property type="component" value="Unassembled WGS sequence"/>
</dbReference>
<dbReference type="AlphaFoldDB" id="A0A3D9SFN1"/>
<name>A0A3D9SFN1_9BACL</name>
<dbReference type="EMBL" id="QTTN01000001">
    <property type="protein sequence ID" value="REE94457.1"/>
    <property type="molecule type" value="Genomic_DNA"/>
</dbReference>
<reference evidence="1 2" key="1">
    <citation type="submission" date="2018-08" db="EMBL/GenBank/DDBJ databases">
        <title>Genomic Encyclopedia of Type Strains, Phase III (KMG-III): the genomes of soil and plant-associated and newly described type strains.</title>
        <authorList>
            <person name="Whitman W."/>
        </authorList>
    </citation>
    <scope>NUCLEOTIDE SEQUENCE [LARGE SCALE GENOMIC DNA]</scope>
    <source>
        <strain evidence="1 2">CGMCC 1.10966</strain>
    </source>
</reference>
<protein>
    <submittedName>
        <fullName evidence="1">Uncharacterized protein</fullName>
    </submittedName>
</protein>
<accession>A0A3D9SFN1</accession>
<evidence type="ECO:0000313" key="1">
    <source>
        <dbReference type="EMBL" id="REE94457.1"/>
    </source>
</evidence>
<sequence>MLLGCLFLFRVVQVRRRRTSPVGTIGICFDGRGTPTKDFPRSWQSMRSSGQPESLRAAIELGMLPRTAVPIEAFQVQQRPQAHPRTERQPCPASMPSFPAPVNPNARQRPLLSPHHGYGIIFLVMLMIRPFRRRVGKPTLYVLSAPFSLYGMWNNRILLGA</sequence>
<comment type="caution">
    <text evidence="1">The sequence shown here is derived from an EMBL/GenBank/DDBJ whole genome shotgun (WGS) entry which is preliminary data.</text>
</comment>